<proteinExistence type="predicted"/>
<dbReference type="InterPro" id="IPR000792">
    <property type="entry name" value="Tscrpt_reg_LuxR_C"/>
</dbReference>
<dbReference type="PANTHER" id="PTHR44688">
    <property type="entry name" value="DNA-BINDING TRANSCRIPTIONAL ACTIVATOR DEVR_DOSR"/>
    <property type="match status" value="1"/>
</dbReference>
<evidence type="ECO:0000256" key="2">
    <source>
        <dbReference type="ARBA" id="ARBA00023125"/>
    </source>
</evidence>
<dbReference type="CDD" id="cd06170">
    <property type="entry name" value="LuxR_C_like"/>
    <property type="match status" value="1"/>
</dbReference>
<dbReference type="AlphaFoldDB" id="A0A1D7Y965"/>
<dbReference type="InterPro" id="IPR036388">
    <property type="entry name" value="WH-like_DNA-bd_sf"/>
</dbReference>
<evidence type="ECO:0000313" key="5">
    <source>
        <dbReference type="EMBL" id="AOR32112.1"/>
    </source>
</evidence>
<reference evidence="6" key="1">
    <citation type="submission" date="2016-09" db="EMBL/GenBank/DDBJ databases">
        <title>Streptomyces puniciscabiei strain:TW1S1 Genome sequencing and assembly.</title>
        <authorList>
            <person name="Kim M.-K."/>
            <person name="Kim S.B."/>
        </authorList>
    </citation>
    <scope>NUCLEOTIDE SEQUENCE [LARGE SCALE GENOMIC DNA]</scope>
    <source>
        <strain evidence="6">TW1S1</strain>
    </source>
</reference>
<dbReference type="SUPFAM" id="SSF46894">
    <property type="entry name" value="C-terminal effector domain of the bipartite response regulators"/>
    <property type="match status" value="1"/>
</dbReference>
<dbReference type="GO" id="GO:0003677">
    <property type="term" value="F:DNA binding"/>
    <property type="evidence" value="ECO:0007669"/>
    <property type="project" value="UniProtKB-KW"/>
</dbReference>
<dbReference type="PROSITE" id="PS50043">
    <property type="entry name" value="HTH_LUXR_2"/>
    <property type="match status" value="1"/>
</dbReference>
<evidence type="ECO:0000259" key="4">
    <source>
        <dbReference type="PROSITE" id="PS50043"/>
    </source>
</evidence>
<dbReference type="EMBL" id="CP017248">
    <property type="protein sequence ID" value="AOR32112.1"/>
    <property type="molecule type" value="Genomic_DNA"/>
</dbReference>
<keyword evidence="6" id="KW-1185">Reference proteome</keyword>
<keyword evidence="1" id="KW-0805">Transcription regulation</keyword>
<protein>
    <submittedName>
        <fullName evidence="5">Helix-turn-helix transcriptional regulator</fullName>
    </submittedName>
</protein>
<dbReference type="KEGG" id="spun:BFF78_14510"/>
<keyword evidence="3" id="KW-0804">Transcription</keyword>
<evidence type="ECO:0000256" key="3">
    <source>
        <dbReference type="ARBA" id="ARBA00023163"/>
    </source>
</evidence>
<dbReference type="GO" id="GO:0006355">
    <property type="term" value="P:regulation of DNA-templated transcription"/>
    <property type="evidence" value="ECO:0007669"/>
    <property type="project" value="InterPro"/>
</dbReference>
<dbReference type="PANTHER" id="PTHR44688:SF16">
    <property type="entry name" value="DNA-BINDING TRANSCRIPTIONAL ACTIVATOR DEVR_DOSR"/>
    <property type="match status" value="1"/>
</dbReference>
<dbReference type="Pfam" id="PF00196">
    <property type="entry name" value="GerE"/>
    <property type="match status" value="1"/>
</dbReference>
<name>A0A1D7Y965_9ACTN</name>
<accession>A0A1D7Y965</accession>
<dbReference type="SMART" id="SM00421">
    <property type="entry name" value="HTH_LUXR"/>
    <property type="match status" value="1"/>
</dbReference>
<keyword evidence="2" id="KW-0238">DNA-binding</keyword>
<evidence type="ECO:0000313" key="6">
    <source>
        <dbReference type="Proteomes" id="UP000094960"/>
    </source>
</evidence>
<dbReference type="InterPro" id="IPR016032">
    <property type="entry name" value="Sig_transdc_resp-reg_C-effctor"/>
</dbReference>
<evidence type="ECO:0000256" key="1">
    <source>
        <dbReference type="ARBA" id="ARBA00023015"/>
    </source>
</evidence>
<dbReference type="Proteomes" id="UP000094960">
    <property type="component" value="Chromosome"/>
</dbReference>
<dbReference type="PRINTS" id="PR00038">
    <property type="entry name" value="HTHLUXR"/>
</dbReference>
<organism evidence="5 6">
    <name type="scientific">Streptomyces fodineus</name>
    <dbReference type="NCBI Taxonomy" id="1904616"/>
    <lineage>
        <taxon>Bacteria</taxon>
        <taxon>Bacillati</taxon>
        <taxon>Actinomycetota</taxon>
        <taxon>Actinomycetes</taxon>
        <taxon>Kitasatosporales</taxon>
        <taxon>Streptomycetaceae</taxon>
        <taxon>Streptomyces</taxon>
    </lineage>
</organism>
<sequence length="67" mass="7289">MTGTTPTLTGRELETLRHIAAGRTHLQAAHAMGVSRHTVDTYLRRIRAKLGHTSTAELTRIAISLGL</sequence>
<dbReference type="Gene3D" id="1.10.10.10">
    <property type="entry name" value="Winged helix-like DNA-binding domain superfamily/Winged helix DNA-binding domain"/>
    <property type="match status" value="1"/>
</dbReference>
<dbReference type="RefSeq" id="WP_069778733.1">
    <property type="nucleotide sequence ID" value="NZ_CP017248.1"/>
</dbReference>
<gene>
    <name evidence="5" type="ORF">BFF78_14510</name>
</gene>
<feature type="domain" description="HTH luxR-type" evidence="4">
    <location>
        <begin position="1"/>
        <end position="66"/>
    </location>
</feature>